<keyword evidence="4" id="KW-0802">TPR repeat</keyword>
<evidence type="ECO:0000313" key="6">
    <source>
        <dbReference type="EMBL" id="TXB63174.1"/>
    </source>
</evidence>
<dbReference type="InterPro" id="IPR011990">
    <property type="entry name" value="TPR-like_helical_dom_sf"/>
</dbReference>
<feature type="domain" description="HTH araC/xylS-type" evidence="5">
    <location>
        <begin position="440"/>
        <end position="546"/>
    </location>
</feature>
<dbReference type="GO" id="GO:0003700">
    <property type="term" value="F:DNA-binding transcription factor activity"/>
    <property type="evidence" value="ECO:0007669"/>
    <property type="project" value="InterPro"/>
</dbReference>
<dbReference type="AlphaFoldDB" id="A0A5C6RMI2"/>
<proteinExistence type="predicted"/>
<dbReference type="PROSITE" id="PS01124">
    <property type="entry name" value="HTH_ARAC_FAMILY_2"/>
    <property type="match status" value="1"/>
</dbReference>
<dbReference type="OrthoDB" id="5295174at2"/>
<dbReference type="PANTHER" id="PTHR43280">
    <property type="entry name" value="ARAC-FAMILY TRANSCRIPTIONAL REGULATOR"/>
    <property type="match status" value="1"/>
</dbReference>
<accession>A0A5C6RMI2</accession>
<dbReference type="SMART" id="SM00028">
    <property type="entry name" value="TPR"/>
    <property type="match status" value="4"/>
</dbReference>
<dbReference type="SUPFAM" id="SSF48452">
    <property type="entry name" value="TPR-like"/>
    <property type="match status" value="2"/>
</dbReference>
<feature type="repeat" description="TPR" evidence="4">
    <location>
        <begin position="113"/>
        <end position="146"/>
    </location>
</feature>
<comment type="caution">
    <text evidence="6">The sequence shown here is derived from an EMBL/GenBank/DDBJ whole genome shotgun (WGS) entry which is preliminary data.</text>
</comment>
<dbReference type="InterPro" id="IPR019734">
    <property type="entry name" value="TPR_rpt"/>
</dbReference>
<dbReference type="Gene3D" id="1.10.10.60">
    <property type="entry name" value="Homeodomain-like"/>
    <property type="match status" value="1"/>
</dbReference>
<keyword evidence="3" id="KW-0804">Transcription</keyword>
<organism evidence="6 7">
    <name type="scientific">Phaeodactylibacter luteus</name>
    <dbReference type="NCBI Taxonomy" id="1564516"/>
    <lineage>
        <taxon>Bacteria</taxon>
        <taxon>Pseudomonadati</taxon>
        <taxon>Bacteroidota</taxon>
        <taxon>Saprospiria</taxon>
        <taxon>Saprospirales</taxon>
        <taxon>Haliscomenobacteraceae</taxon>
        <taxon>Phaeodactylibacter</taxon>
    </lineage>
</organism>
<dbReference type="Proteomes" id="UP000321580">
    <property type="component" value="Unassembled WGS sequence"/>
</dbReference>
<dbReference type="InterPro" id="IPR018060">
    <property type="entry name" value="HTH_AraC"/>
</dbReference>
<protein>
    <submittedName>
        <fullName evidence="6">AraC family transcriptional regulator</fullName>
    </submittedName>
</protein>
<evidence type="ECO:0000313" key="7">
    <source>
        <dbReference type="Proteomes" id="UP000321580"/>
    </source>
</evidence>
<dbReference type="SUPFAM" id="SSF46689">
    <property type="entry name" value="Homeodomain-like"/>
    <property type="match status" value="1"/>
</dbReference>
<gene>
    <name evidence="6" type="ORF">FRY97_10215</name>
</gene>
<evidence type="ECO:0000256" key="1">
    <source>
        <dbReference type="ARBA" id="ARBA00023015"/>
    </source>
</evidence>
<keyword evidence="2" id="KW-0238">DNA-binding</keyword>
<keyword evidence="7" id="KW-1185">Reference proteome</keyword>
<evidence type="ECO:0000256" key="4">
    <source>
        <dbReference type="PROSITE-ProRule" id="PRU00339"/>
    </source>
</evidence>
<dbReference type="PANTHER" id="PTHR43280:SF29">
    <property type="entry name" value="ARAC-FAMILY TRANSCRIPTIONAL REGULATOR"/>
    <property type="match status" value="1"/>
</dbReference>
<name>A0A5C6RMI2_9BACT</name>
<dbReference type="GO" id="GO:0043565">
    <property type="term" value="F:sequence-specific DNA binding"/>
    <property type="evidence" value="ECO:0007669"/>
    <property type="project" value="InterPro"/>
</dbReference>
<dbReference type="Pfam" id="PF12833">
    <property type="entry name" value="HTH_18"/>
    <property type="match status" value="1"/>
</dbReference>
<reference evidence="6 7" key="1">
    <citation type="submission" date="2019-08" db="EMBL/GenBank/DDBJ databases">
        <title>Genome of Phaeodactylibacter luteus.</title>
        <authorList>
            <person name="Bowman J.P."/>
        </authorList>
    </citation>
    <scope>NUCLEOTIDE SEQUENCE [LARGE SCALE GENOMIC DNA]</scope>
    <source>
        <strain evidence="6 7">KCTC 42180</strain>
    </source>
</reference>
<keyword evidence="1" id="KW-0805">Transcription regulation</keyword>
<evidence type="ECO:0000259" key="5">
    <source>
        <dbReference type="PROSITE" id="PS01124"/>
    </source>
</evidence>
<evidence type="ECO:0000256" key="3">
    <source>
        <dbReference type="ARBA" id="ARBA00023163"/>
    </source>
</evidence>
<dbReference type="InterPro" id="IPR009057">
    <property type="entry name" value="Homeodomain-like_sf"/>
</dbReference>
<dbReference type="PROSITE" id="PS50005">
    <property type="entry name" value="TPR"/>
    <property type="match status" value="1"/>
</dbReference>
<sequence>MPLMSTATFRTGSLVCFFLLLFFLGTAQVSRKNFQQVFVQAQQLAHRAPDSSIVIGNQLLEYAQSTVEDSLLAKAYYALGYAHYFSGNSLLSNYYYEQVIGAPYVEQHKAFASSIYNNIGINHEVMDNFDLAIDNYLKSILLEEERGNIRGKYLTWINLGILYQKINGLEQAHRYLNGALEYFEAEQDSTSLALCHQNLGTLYIRKNKKDTAFFYNQLALDYYQEQGLFFNYANTLHNIIIGTLSNEDTELASYYFKKVEPRYGQYKDFPVLRASYHLLKGELLVQQGYPHAARAELDQAITAYDSLEIKQSVIQALEYVLMSFVPESEQDAFNAYFRKYTAYNNAIFSNKVAQNLSRAEVAFGVKLLEKDLALKEAQQTAHRRVIQGLGLFLLLLSGSTYTIFRLWRKQLSQNQNLLRLNKELSLKWRLSTNPEKQKGQDLFLLINRAVAEEKLFKDPNLNLDMLAQRIGTNKRYITDALRIHHGQNFNQFVNEFRIEYAKSLLEANPELNTDSLSEEVGFNSRATFYRAFKQFTGLTPGEYVKAGKS</sequence>
<evidence type="ECO:0000256" key="2">
    <source>
        <dbReference type="ARBA" id="ARBA00023125"/>
    </source>
</evidence>
<dbReference type="Gene3D" id="1.25.40.10">
    <property type="entry name" value="Tetratricopeptide repeat domain"/>
    <property type="match status" value="1"/>
</dbReference>
<dbReference type="EMBL" id="VOOR01000018">
    <property type="protein sequence ID" value="TXB63174.1"/>
    <property type="molecule type" value="Genomic_DNA"/>
</dbReference>
<dbReference type="SMART" id="SM00342">
    <property type="entry name" value="HTH_ARAC"/>
    <property type="match status" value="1"/>
</dbReference>